<feature type="compositionally biased region" description="Polar residues" evidence="1">
    <location>
        <begin position="44"/>
        <end position="57"/>
    </location>
</feature>
<dbReference type="Gramene" id="PGSC0003DMT400061556">
    <property type="protein sequence ID" value="PGSC0003DMT400061556"/>
    <property type="gene ID" value="PGSC0003DMG400023959"/>
</dbReference>
<feature type="region of interest" description="Disordered" evidence="1">
    <location>
        <begin position="31"/>
        <end position="57"/>
    </location>
</feature>
<evidence type="ECO:0000313" key="3">
    <source>
        <dbReference type="Proteomes" id="UP000011115"/>
    </source>
</evidence>
<dbReference type="Proteomes" id="UP000011115">
    <property type="component" value="Unassembled WGS sequence"/>
</dbReference>
<dbReference type="PaxDb" id="4113-PGSC0003DMT400061556"/>
<sequence length="131" mass="14843">MAMNRRKMLISRGLLLYDFIFPTPLRPISSIANHPPPKKRPWTTGKQQYPAVSNVTSSPSAVHQSQLPLVNFTSFPSPFSATTVNNPTFPLFFTSKRKTQEHQELVGLNSEKPKKMMFSRFHSSLALHNGF</sequence>
<protein>
    <submittedName>
        <fullName evidence="2">Uncharacterized protein</fullName>
    </submittedName>
</protein>
<accession>M1C7P6</accession>
<name>M1C7P6_SOLTU</name>
<dbReference type="InParanoid" id="M1C7P6"/>
<evidence type="ECO:0000313" key="2">
    <source>
        <dbReference type="EnsemblPlants" id="PGSC0003DMT400061556"/>
    </source>
</evidence>
<reference evidence="2" key="2">
    <citation type="submission" date="2015-06" db="UniProtKB">
        <authorList>
            <consortium name="EnsemblPlants"/>
        </authorList>
    </citation>
    <scope>IDENTIFICATION</scope>
    <source>
        <strain evidence="2">DM1-3 516 R44</strain>
    </source>
</reference>
<keyword evidence="3" id="KW-1185">Reference proteome</keyword>
<dbReference type="HOGENOM" id="CLU_1931271_0_0_1"/>
<dbReference type="EnsemblPlants" id="PGSC0003DMT400061556">
    <property type="protein sequence ID" value="PGSC0003DMT400061556"/>
    <property type="gene ID" value="PGSC0003DMG400023959"/>
</dbReference>
<dbReference type="AlphaFoldDB" id="M1C7P6"/>
<proteinExistence type="predicted"/>
<organism evidence="2 3">
    <name type="scientific">Solanum tuberosum</name>
    <name type="common">Potato</name>
    <dbReference type="NCBI Taxonomy" id="4113"/>
    <lineage>
        <taxon>Eukaryota</taxon>
        <taxon>Viridiplantae</taxon>
        <taxon>Streptophyta</taxon>
        <taxon>Embryophyta</taxon>
        <taxon>Tracheophyta</taxon>
        <taxon>Spermatophyta</taxon>
        <taxon>Magnoliopsida</taxon>
        <taxon>eudicotyledons</taxon>
        <taxon>Gunneridae</taxon>
        <taxon>Pentapetalae</taxon>
        <taxon>asterids</taxon>
        <taxon>lamiids</taxon>
        <taxon>Solanales</taxon>
        <taxon>Solanaceae</taxon>
        <taxon>Solanoideae</taxon>
        <taxon>Solaneae</taxon>
        <taxon>Solanum</taxon>
    </lineage>
</organism>
<evidence type="ECO:0000256" key="1">
    <source>
        <dbReference type="SAM" id="MobiDB-lite"/>
    </source>
</evidence>
<reference evidence="3" key="1">
    <citation type="journal article" date="2011" name="Nature">
        <title>Genome sequence and analysis of the tuber crop potato.</title>
        <authorList>
            <consortium name="The Potato Genome Sequencing Consortium"/>
        </authorList>
    </citation>
    <scope>NUCLEOTIDE SEQUENCE [LARGE SCALE GENOMIC DNA]</scope>
    <source>
        <strain evidence="3">cv. DM1-3 516 R44</strain>
    </source>
</reference>